<dbReference type="VEuPathDB" id="CryptoDB:Cvel_22377"/>
<evidence type="ECO:0000313" key="1">
    <source>
        <dbReference type="EMBL" id="CEM30704.1"/>
    </source>
</evidence>
<accession>A0A0G4GKZ5</accession>
<gene>
    <name evidence="1" type="ORF">Cvel_22377</name>
</gene>
<dbReference type="EMBL" id="CDMZ01001318">
    <property type="protein sequence ID" value="CEM30704.1"/>
    <property type="molecule type" value="Genomic_DNA"/>
</dbReference>
<name>A0A0G4GKZ5_9ALVE</name>
<proteinExistence type="predicted"/>
<reference evidence="1" key="1">
    <citation type="submission" date="2014-11" db="EMBL/GenBank/DDBJ databases">
        <authorList>
            <person name="Otto D Thomas"/>
            <person name="Naeem Raeece"/>
        </authorList>
    </citation>
    <scope>NUCLEOTIDE SEQUENCE</scope>
</reference>
<sequence length="218" mass="24426">MDRKGGCKLEAQPPLPPLPVGEWVSPSWERENSESNVCSRALVLWNLDCGTWDLNRVSSWISSMEVLLRNLFRVELCILGAMGKKSCGRRHWRKVAGGGGLPDRQADDLRNLWNSRATKLVVLPAIEKGAGARFLHEAAFEMIRSQKKPYALVFPSHNNKNEPMLDEARKEKVKTVVLHWADNRKDTGLMNCKPDMAFLAEKDPGCPIQMPSVGSFSS</sequence>
<dbReference type="PhylomeDB" id="A0A0G4GKZ5"/>
<organism evidence="1">
    <name type="scientific">Chromera velia CCMP2878</name>
    <dbReference type="NCBI Taxonomy" id="1169474"/>
    <lineage>
        <taxon>Eukaryota</taxon>
        <taxon>Sar</taxon>
        <taxon>Alveolata</taxon>
        <taxon>Colpodellida</taxon>
        <taxon>Chromeraceae</taxon>
        <taxon>Chromera</taxon>
    </lineage>
</organism>
<dbReference type="AlphaFoldDB" id="A0A0G4GKZ5"/>
<protein>
    <submittedName>
        <fullName evidence="1">Uncharacterized protein</fullName>
    </submittedName>
</protein>